<organism evidence="1 2">
    <name type="scientific">Ruminococcus bromii</name>
    <dbReference type="NCBI Taxonomy" id="40518"/>
    <lineage>
        <taxon>Bacteria</taxon>
        <taxon>Bacillati</taxon>
        <taxon>Bacillota</taxon>
        <taxon>Clostridia</taxon>
        <taxon>Eubacteriales</taxon>
        <taxon>Oscillospiraceae</taxon>
        <taxon>Ruminococcus</taxon>
    </lineage>
</organism>
<name>A0A2N0UJN2_9FIRM</name>
<comment type="caution">
    <text evidence="1">The sequence shown here is derived from an EMBL/GenBank/DDBJ whole genome shotgun (WGS) entry which is preliminary data.</text>
</comment>
<dbReference type="AlphaFoldDB" id="A0A2N0UJN2"/>
<dbReference type="GeneID" id="93769331"/>
<dbReference type="Proteomes" id="UP000233425">
    <property type="component" value="Unassembled WGS sequence"/>
</dbReference>
<keyword evidence="2" id="KW-1185">Reference proteome</keyword>
<accession>A0A2N0UJN2</accession>
<evidence type="ECO:0000313" key="2">
    <source>
        <dbReference type="Proteomes" id="UP000233425"/>
    </source>
</evidence>
<proteinExistence type="predicted"/>
<evidence type="ECO:0000313" key="1">
    <source>
        <dbReference type="EMBL" id="PKD27203.1"/>
    </source>
</evidence>
<dbReference type="RefSeq" id="WP_101029527.1">
    <property type="nucleotide sequence ID" value="NZ_CABMMZ010000072.1"/>
</dbReference>
<dbReference type="EMBL" id="NNSR01000072">
    <property type="protein sequence ID" value="PKD27203.1"/>
    <property type="molecule type" value="Genomic_DNA"/>
</dbReference>
<reference evidence="1" key="1">
    <citation type="journal article" date="2018" name="Environ. Microbiol.">
        <title>Sporulation capability and amylosome conservation among diverse human colonic and rumen isolates of the keystone starch-degrader Ruminococcus bromii.</title>
        <authorList>
            <person name="Mukhopadhya I."/>
            <person name="Morais S."/>
            <person name="Laverde-Gomez J."/>
            <person name="Sheridan P.O."/>
            <person name="Walker A.W."/>
            <person name="Kelly W."/>
            <person name="Klieve A.V."/>
            <person name="Ouwerkerk D."/>
            <person name="Duncan S.H."/>
            <person name="Louis P."/>
            <person name="Koropatkin N."/>
            <person name="Cockburn D."/>
            <person name="Kibler R."/>
            <person name="Cooper P.J."/>
            <person name="Sandoval C."/>
            <person name="Crost E."/>
            <person name="Juge N."/>
            <person name="Bayer E.A."/>
            <person name="Flint H.J."/>
        </authorList>
    </citation>
    <scope>NUCLEOTIDE SEQUENCE [LARGE SCALE GENOMIC DNA]</scope>
    <source>
        <strain evidence="1">ATCC 27255</strain>
    </source>
</reference>
<sequence length="68" mass="7911">MKKSLFGKNIPVNCSYCEYSGIENDIMFCKKSKQVKNGKCRSFKYDPLLRMPNVTVFKTDFSAKDFKL</sequence>
<protein>
    <submittedName>
        <fullName evidence="1">Uncharacterized protein</fullName>
    </submittedName>
</protein>
<gene>
    <name evidence="1" type="ORF">RBATCC27255_01592</name>
</gene>